<sequence length="336" mass="36523">MQDIYRMAGNAAASAVQTVSGGELLMPMFHCLEPGGGLKMVVLMADTGEEAMQAGQRMYQENTQQALGAVWIVDGFVTHKEVGKVDALILNVISYAEPRREMQLAVPYRHAHSHEGFAVFKPKLLGVTGIAQDELQPLIDAFYEGRDGNAEGVAIWKEHQQDQITGMTGFAGFSSDDWKHLREAPVAVFCMVASADGEIDAKEAAAFGKLFKESGKYPSVLMQRVMTELSPDTPSGRAVLMDFLQRFIDPEFNRLQYFVDVNRLLGQQASDTDAAAFKADLLALGKAVAESSGGGFLGFGSKVSKEEKNALVVLDKLLNSPLQLAQMMADLVAPDR</sequence>
<dbReference type="AlphaFoldDB" id="A0A7W7KH03"/>
<reference evidence="1 2" key="1">
    <citation type="submission" date="2020-08" db="EMBL/GenBank/DDBJ databases">
        <title>Functional genomics of gut bacteria from endangered species of beetles.</title>
        <authorList>
            <person name="Carlos-Shanley C."/>
        </authorList>
    </citation>
    <scope>NUCLEOTIDE SEQUENCE [LARGE SCALE GENOMIC DNA]</scope>
    <source>
        <strain evidence="1 2">S00179</strain>
    </source>
</reference>
<dbReference type="Proteomes" id="UP000566995">
    <property type="component" value="Unassembled WGS sequence"/>
</dbReference>
<dbReference type="RefSeq" id="WP_184586157.1">
    <property type="nucleotide sequence ID" value="NZ_JACHLI010000002.1"/>
</dbReference>
<comment type="caution">
    <text evidence="1">The sequence shown here is derived from an EMBL/GenBank/DDBJ whole genome shotgun (WGS) entry which is preliminary data.</text>
</comment>
<evidence type="ECO:0000313" key="2">
    <source>
        <dbReference type="Proteomes" id="UP000566995"/>
    </source>
</evidence>
<name>A0A7W7KH03_PSENT</name>
<accession>A0A7W7KH03</accession>
<gene>
    <name evidence="1" type="ORF">HNP46_000755</name>
</gene>
<evidence type="ECO:0000313" key="1">
    <source>
        <dbReference type="EMBL" id="MBB4861918.1"/>
    </source>
</evidence>
<proteinExistence type="predicted"/>
<dbReference type="EMBL" id="JACHLI010000002">
    <property type="protein sequence ID" value="MBB4861918.1"/>
    <property type="molecule type" value="Genomic_DNA"/>
</dbReference>
<protein>
    <submittedName>
        <fullName evidence="1">Uncharacterized protein</fullName>
    </submittedName>
</protein>
<organism evidence="1 2">
    <name type="scientific">Pseudomonas nitroreducens</name>
    <dbReference type="NCBI Taxonomy" id="46680"/>
    <lineage>
        <taxon>Bacteria</taxon>
        <taxon>Pseudomonadati</taxon>
        <taxon>Pseudomonadota</taxon>
        <taxon>Gammaproteobacteria</taxon>
        <taxon>Pseudomonadales</taxon>
        <taxon>Pseudomonadaceae</taxon>
        <taxon>Pseudomonas</taxon>
    </lineage>
</organism>